<gene>
    <name evidence="2" type="ORF">AVDCRST_MAG49-2277</name>
</gene>
<feature type="compositionally biased region" description="Basic residues" evidence="1">
    <location>
        <begin position="172"/>
        <end position="188"/>
    </location>
</feature>
<organism evidence="2">
    <name type="scientific">uncultured Thermomicrobiales bacterium</name>
    <dbReference type="NCBI Taxonomy" id="1645740"/>
    <lineage>
        <taxon>Bacteria</taxon>
        <taxon>Pseudomonadati</taxon>
        <taxon>Thermomicrobiota</taxon>
        <taxon>Thermomicrobia</taxon>
        <taxon>Thermomicrobiales</taxon>
        <taxon>environmental samples</taxon>
    </lineage>
</organism>
<evidence type="ECO:0000313" key="2">
    <source>
        <dbReference type="EMBL" id="CAA9558543.1"/>
    </source>
</evidence>
<evidence type="ECO:0000256" key="1">
    <source>
        <dbReference type="SAM" id="MobiDB-lite"/>
    </source>
</evidence>
<dbReference type="AlphaFoldDB" id="A0A6J4USJ0"/>
<feature type="non-terminal residue" evidence="2">
    <location>
        <position position="463"/>
    </location>
</feature>
<name>A0A6J4USJ0_9BACT</name>
<feature type="compositionally biased region" description="Low complexity" evidence="1">
    <location>
        <begin position="141"/>
        <end position="169"/>
    </location>
</feature>
<reference evidence="2" key="1">
    <citation type="submission" date="2020-02" db="EMBL/GenBank/DDBJ databases">
        <authorList>
            <person name="Meier V. D."/>
        </authorList>
    </citation>
    <scope>NUCLEOTIDE SEQUENCE</scope>
    <source>
        <strain evidence="2">AVDCRST_MAG49</strain>
    </source>
</reference>
<feature type="compositionally biased region" description="Basic and acidic residues" evidence="1">
    <location>
        <begin position="454"/>
        <end position="463"/>
    </location>
</feature>
<feature type="region of interest" description="Disordered" evidence="1">
    <location>
        <begin position="250"/>
        <end position="463"/>
    </location>
</feature>
<dbReference type="EMBL" id="CADCWG010000154">
    <property type="protein sequence ID" value="CAA9558543.1"/>
    <property type="molecule type" value="Genomic_DNA"/>
</dbReference>
<sequence>ASRRPSRVRGAVHRQGELAAPRQLPLPRDPADGDDRRLVAHHPAARLQGHLRLPRLRPRPVRRPARRAPRAAPVGAAQPGAGDGRVCPPLRARLEPGLDAGAPGRGLPGARAAPGQQLRLPRRRHRPDDRHPDRRAPPPAGRDGAVPRRLGPGRARVARPLAGGPPAGARGPGRHRGAPGGLRRRHRPGDRVALAHLPQRQGGREGAAAGQARPVGLPVHQAVGAARPPGRRGALLVLGRPRGLPRLPGRGGVVARVLPPQVPPAPLRRGRDHGPDGQDAVRVPRPAVGDADGTRPPDVGRGAPHRDRRQGGRGRARRRARLRAVAAGLVVDAERGGPPQADHRHQQLGRSEPDAHPPRVADRGRAAGLHPDRRALRLPPGRRAHPRPPGDRLAAEADRGRPRAPGRAGALGDAGDRAHPGLLRRARRRRRHPGQRADGHPVHLRQGRRGGPGRHAEQDHRRV</sequence>
<feature type="compositionally biased region" description="Low complexity" evidence="1">
    <location>
        <begin position="70"/>
        <end position="80"/>
    </location>
</feature>
<accession>A0A6J4USJ0</accession>
<feature type="region of interest" description="Disordered" evidence="1">
    <location>
        <begin position="1"/>
        <end position="212"/>
    </location>
</feature>
<feature type="compositionally biased region" description="Basic and acidic residues" evidence="1">
    <location>
        <begin position="341"/>
        <end position="375"/>
    </location>
</feature>
<feature type="compositionally biased region" description="Basic residues" evidence="1">
    <location>
        <begin position="422"/>
        <end position="434"/>
    </location>
</feature>
<protein>
    <submittedName>
        <fullName evidence="2">Uncharacterized protein</fullName>
    </submittedName>
</protein>
<feature type="compositionally biased region" description="Basic residues" evidence="1">
    <location>
        <begin position="1"/>
        <end position="12"/>
    </location>
</feature>
<feature type="compositionally biased region" description="Basic and acidic residues" evidence="1">
    <location>
        <begin position="126"/>
        <end position="136"/>
    </location>
</feature>
<proteinExistence type="predicted"/>
<feature type="compositionally biased region" description="Basic and acidic residues" evidence="1">
    <location>
        <begin position="388"/>
        <end position="401"/>
    </location>
</feature>
<feature type="compositionally biased region" description="Low complexity" evidence="1">
    <location>
        <begin position="403"/>
        <end position="413"/>
    </location>
</feature>
<feature type="compositionally biased region" description="Basic and acidic residues" evidence="1">
    <location>
        <begin position="29"/>
        <end position="38"/>
    </location>
</feature>
<feature type="compositionally biased region" description="Basic residues" evidence="1">
    <location>
        <begin position="52"/>
        <end position="69"/>
    </location>
</feature>
<feature type="compositionally biased region" description="Low complexity" evidence="1">
    <location>
        <begin position="108"/>
        <end position="119"/>
    </location>
</feature>
<feature type="compositionally biased region" description="Basic residues" evidence="1">
    <location>
        <begin position="306"/>
        <end position="322"/>
    </location>
</feature>
<feature type="non-terminal residue" evidence="2">
    <location>
        <position position="1"/>
    </location>
</feature>
<feature type="compositionally biased region" description="Basic residues" evidence="1">
    <location>
        <begin position="442"/>
        <end position="452"/>
    </location>
</feature>